<sequence>MSCENIKSPNEQREQLGTSAREECVEMCSYMAVVTVLSRNRRRNTAIVLAKCIYREFLHFPTT</sequence>
<evidence type="ECO:0000313" key="1">
    <source>
        <dbReference type="EnsemblMetazoa" id="GPPI003434-PA"/>
    </source>
</evidence>
<proteinExistence type="predicted"/>
<reference evidence="1" key="2">
    <citation type="submission" date="2020-05" db="UniProtKB">
        <authorList>
            <consortium name="EnsemblMetazoa"/>
        </authorList>
    </citation>
    <scope>IDENTIFICATION</scope>
    <source>
        <strain evidence="1">IAEA</strain>
    </source>
</reference>
<reference evidence="2" key="1">
    <citation type="submission" date="2015-01" db="EMBL/GenBank/DDBJ databases">
        <authorList>
            <person name="Aksoy S."/>
            <person name="Warren W."/>
            <person name="Wilson R.K."/>
        </authorList>
    </citation>
    <scope>NUCLEOTIDE SEQUENCE [LARGE SCALE GENOMIC DNA]</scope>
    <source>
        <strain evidence="2">IAEA</strain>
    </source>
</reference>
<name>A0A1B0AP17_9MUSC</name>
<keyword evidence="2" id="KW-1185">Reference proteome</keyword>
<dbReference type="EMBL" id="JXJN01001110">
    <property type="status" value="NOT_ANNOTATED_CDS"/>
    <property type="molecule type" value="Genomic_DNA"/>
</dbReference>
<dbReference type="VEuPathDB" id="VectorBase:GPPI003434"/>
<protein>
    <submittedName>
        <fullName evidence="1">Uncharacterized protein</fullName>
    </submittedName>
</protein>
<dbReference type="AlphaFoldDB" id="A0A1B0AP17"/>
<organism evidence="1 2">
    <name type="scientific">Glossina palpalis gambiensis</name>
    <dbReference type="NCBI Taxonomy" id="67801"/>
    <lineage>
        <taxon>Eukaryota</taxon>
        <taxon>Metazoa</taxon>
        <taxon>Ecdysozoa</taxon>
        <taxon>Arthropoda</taxon>
        <taxon>Hexapoda</taxon>
        <taxon>Insecta</taxon>
        <taxon>Pterygota</taxon>
        <taxon>Neoptera</taxon>
        <taxon>Endopterygota</taxon>
        <taxon>Diptera</taxon>
        <taxon>Brachycera</taxon>
        <taxon>Muscomorpha</taxon>
        <taxon>Hippoboscoidea</taxon>
        <taxon>Glossinidae</taxon>
        <taxon>Glossina</taxon>
    </lineage>
</organism>
<accession>A0A1B0AP17</accession>
<dbReference type="EnsemblMetazoa" id="GPPI003434-RA">
    <property type="protein sequence ID" value="GPPI003434-PA"/>
    <property type="gene ID" value="GPPI003434"/>
</dbReference>
<evidence type="ECO:0000313" key="2">
    <source>
        <dbReference type="Proteomes" id="UP000092460"/>
    </source>
</evidence>
<dbReference type="Proteomes" id="UP000092460">
    <property type="component" value="Unassembled WGS sequence"/>
</dbReference>